<evidence type="ECO:0000313" key="5">
    <source>
        <dbReference type="WBParaSite" id="SPAL_0000805900.1"/>
    </source>
</evidence>
<reference evidence="5" key="1">
    <citation type="submission" date="2017-02" db="UniProtKB">
        <authorList>
            <consortium name="WormBaseParasite"/>
        </authorList>
    </citation>
    <scope>IDENTIFICATION</scope>
</reference>
<dbReference type="Pfam" id="PF00078">
    <property type="entry name" value="RVT_1"/>
    <property type="match status" value="1"/>
</dbReference>
<dbReference type="InterPro" id="IPR001584">
    <property type="entry name" value="Integrase_cat-core"/>
</dbReference>
<dbReference type="PANTHER" id="PTHR37984">
    <property type="entry name" value="PROTEIN CBG26694"/>
    <property type="match status" value="1"/>
</dbReference>
<dbReference type="Pfam" id="PF17921">
    <property type="entry name" value="Integrase_H2C2"/>
    <property type="match status" value="1"/>
</dbReference>
<dbReference type="InterPro" id="IPR043502">
    <property type="entry name" value="DNA/RNA_pol_sf"/>
</dbReference>
<dbReference type="PROSITE" id="PS50994">
    <property type="entry name" value="INTEGRASE"/>
    <property type="match status" value="1"/>
</dbReference>
<evidence type="ECO:0000313" key="4">
    <source>
        <dbReference type="Proteomes" id="UP000046392"/>
    </source>
</evidence>
<sequence>MPMHINKFIICEQEQTGLTQKQIREGGVSLYKTVMDLKSAYKMQALDEQSQLKCIFTTDIGVFQPLRVNFGFKDSPSAFLKHLRTLLGDIPYVTWWMDDLYIYAPEKIHEDIVCTVLERLEKANMKISLEKCQFMKKEVEYLNMDMDHYVMQLPFKKRMHFANLKEPRSLKEIKNLIHSTQHWSAYIPEFSDITAKFYEKTTFSFDDEDKLNFKKLVNALANCIPIHFVRNSNEEFRITTKVTRYAYSYAIAQGRRIFNLGGRKFKNYETRYSEVEKTAVAIKEALLENSNTINGMTTIIEMEDSSKRKLFKNIPEMQFIQNRLMRITMNFAFFNLIFQPPSELNIFTQLLMDTVPEIEDDKINEYNLFIMNMNDEKTIVGFQLNLNDEELLNSYKDDIICKQLIDKCKKQLTLKDEMKLPKLLLDHEWKLDNNIIKTKDGKIYIPLQLRHKILQFLHKYHSSDTTMIRTAQQSIIYENMTSDLKRLYDDCKTCQKFKRNKNYKITSWPQTQRALERVHIDHFKIKDKWILLIVDAYSNHLHLSVCKDQKAETIIQQLTEYCGLYGVPTIIASDNYRSFNGNELSKFAEDNFILLMSSIPYSSYTNGQAEKYVDYAKRQIVKFMDNNHSLKEAIKFTMMANKTLTNKNGISVTEAFFNQTINKHAIINKYSPRFIELNKDCNFKIKPSDTNWTEHGLCLGKINENLFIIKWQDEYHIRKAEHVNLMGDSREERPHEEKDSLLTKVNVPTAEKIETLIYKKEPESPTATLLDDNSYEDVKDEDWDEVNNLSLQLEKSFNEENNPIQLELEQQKYISNVNPDFETEEEWQEYLNKNPQFKNSHIFMDGSKENGAGCGIILKCSENKHYYIGIKLHHRMSSNHCELQALLYSIKALGANGSKVPIVFVTDSAYVASMINLGWNSTTFTSNKEVKKYADTWKSIKKQWQPHYQIKHCRGHKKITLNEAADILAKLAANNKIEHKLFIIETNNSQEVLDELKLLSQNSQPEE</sequence>
<name>A0A0N5BQ90_STREA</name>
<feature type="domain" description="Integrase catalytic" evidence="3">
    <location>
        <begin position="505"/>
        <end position="680"/>
    </location>
</feature>
<dbReference type="STRING" id="174720.A0A0N5BQ90"/>
<dbReference type="GO" id="GO:0003676">
    <property type="term" value="F:nucleic acid binding"/>
    <property type="evidence" value="ECO:0007669"/>
    <property type="project" value="InterPro"/>
</dbReference>
<organism evidence="4 5">
    <name type="scientific">Strongyloides papillosus</name>
    <name type="common">Intestinal threadworm</name>
    <dbReference type="NCBI Taxonomy" id="174720"/>
    <lineage>
        <taxon>Eukaryota</taxon>
        <taxon>Metazoa</taxon>
        <taxon>Ecdysozoa</taxon>
        <taxon>Nematoda</taxon>
        <taxon>Chromadorea</taxon>
        <taxon>Rhabditida</taxon>
        <taxon>Tylenchina</taxon>
        <taxon>Panagrolaimomorpha</taxon>
        <taxon>Strongyloidoidea</taxon>
        <taxon>Strongyloididae</taxon>
        <taxon>Strongyloides</taxon>
    </lineage>
</organism>
<dbReference type="PANTHER" id="PTHR37984:SF9">
    <property type="entry name" value="INTEGRASE CATALYTIC DOMAIN-CONTAINING PROTEIN"/>
    <property type="match status" value="1"/>
</dbReference>
<dbReference type="Gene3D" id="1.10.340.70">
    <property type="match status" value="1"/>
</dbReference>
<dbReference type="Gene3D" id="3.10.10.10">
    <property type="entry name" value="HIV Type 1 Reverse Transcriptase, subunit A, domain 1"/>
    <property type="match status" value="1"/>
</dbReference>
<dbReference type="InterPro" id="IPR050951">
    <property type="entry name" value="Retrovirus_Pol_polyprotein"/>
</dbReference>
<dbReference type="Gene3D" id="3.30.70.270">
    <property type="match status" value="1"/>
</dbReference>
<dbReference type="SUPFAM" id="SSF53098">
    <property type="entry name" value="Ribonuclease H-like"/>
    <property type="match status" value="2"/>
</dbReference>
<dbReference type="PROSITE" id="PS50879">
    <property type="entry name" value="RNASE_H_1"/>
    <property type="match status" value="1"/>
</dbReference>
<dbReference type="GO" id="GO:0015074">
    <property type="term" value="P:DNA integration"/>
    <property type="evidence" value="ECO:0007669"/>
    <property type="project" value="InterPro"/>
</dbReference>
<proteinExistence type="predicted"/>
<evidence type="ECO:0000259" key="2">
    <source>
        <dbReference type="PROSITE" id="PS50879"/>
    </source>
</evidence>
<dbReference type="AlphaFoldDB" id="A0A0N5BQ90"/>
<dbReference type="InterPro" id="IPR000477">
    <property type="entry name" value="RT_dom"/>
</dbReference>
<protein>
    <recommendedName>
        <fullName evidence="1">RNA-directed DNA polymerase</fullName>
        <ecNumber evidence="1">2.7.7.49</ecNumber>
    </recommendedName>
</protein>
<dbReference type="SUPFAM" id="SSF56672">
    <property type="entry name" value="DNA/RNA polymerases"/>
    <property type="match status" value="1"/>
</dbReference>
<dbReference type="InterPro" id="IPR002156">
    <property type="entry name" value="RNaseH_domain"/>
</dbReference>
<dbReference type="InterPro" id="IPR043128">
    <property type="entry name" value="Rev_trsase/Diguanyl_cyclase"/>
</dbReference>
<dbReference type="GO" id="GO:0042575">
    <property type="term" value="C:DNA polymerase complex"/>
    <property type="evidence" value="ECO:0007669"/>
    <property type="project" value="UniProtKB-ARBA"/>
</dbReference>
<accession>A0A0N5BQ90</accession>
<dbReference type="Gene3D" id="3.30.420.10">
    <property type="entry name" value="Ribonuclease H-like superfamily/Ribonuclease H"/>
    <property type="match status" value="2"/>
</dbReference>
<dbReference type="GO" id="GO:0004523">
    <property type="term" value="F:RNA-DNA hybrid ribonuclease activity"/>
    <property type="evidence" value="ECO:0007669"/>
    <property type="project" value="InterPro"/>
</dbReference>
<dbReference type="Pfam" id="PF00075">
    <property type="entry name" value="RNase_H"/>
    <property type="match status" value="1"/>
</dbReference>
<dbReference type="EC" id="2.7.7.49" evidence="1"/>
<evidence type="ECO:0000256" key="1">
    <source>
        <dbReference type="ARBA" id="ARBA00012493"/>
    </source>
</evidence>
<evidence type="ECO:0000259" key="3">
    <source>
        <dbReference type="PROSITE" id="PS50994"/>
    </source>
</evidence>
<dbReference type="InterPro" id="IPR036397">
    <property type="entry name" value="RNaseH_sf"/>
</dbReference>
<keyword evidence="4" id="KW-1185">Reference proteome</keyword>
<dbReference type="WBParaSite" id="SPAL_0000805900.1">
    <property type="protein sequence ID" value="SPAL_0000805900.1"/>
    <property type="gene ID" value="SPAL_0000805900"/>
</dbReference>
<dbReference type="InterPro" id="IPR012337">
    <property type="entry name" value="RNaseH-like_sf"/>
</dbReference>
<dbReference type="Proteomes" id="UP000046392">
    <property type="component" value="Unplaced"/>
</dbReference>
<dbReference type="InterPro" id="IPR041588">
    <property type="entry name" value="Integrase_H2C2"/>
</dbReference>
<dbReference type="GO" id="GO:0003964">
    <property type="term" value="F:RNA-directed DNA polymerase activity"/>
    <property type="evidence" value="ECO:0007669"/>
    <property type="project" value="UniProtKB-EC"/>
</dbReference>
<feature type="domain" description="RNase H type-1" evidence="2">
    <location>
        <begin position="836"/>
        <end position="974"/>
    </location>
</feature>